<dbReference type="InterPro" id="IPR036179">
    <property type="entry name" value="Ig-like_dom_sf"/>
</dbReference>
<dbReference type="EMBL" id="HBUF01249539">
    <property type="protein sequence ID" value="CAG6679599.1"/>
    <property type="molecule type" value="Transcribed_RNA"/>
</dbReference>
<dbReference type="InterPro" id="IPR003598">
    <property type="entry name" value="Ig_sub2"/>
</dbReference>
<name>A0A8D8T162_9HEMI</name>
<dbReference type="EMBL" id="HBUF01586530">
    <property type="protein sequence ID" value="CAG6772009.1"/>
    <property type="molecule type" value="Transcribed_RNA"/>
</dbReference>
<evidence type="ECO:0000313" key="2">
    <source>
        <dbReference type="EMBL" id="CAG6679599.1"/>
    </source>
</evidence>
<dbReference type="SMART" id="SM00409">
    <property type="entry name" value="IG"/>
    <property type="match status" value="2"/>
</dbReference>
<dbReference type="EMBL" id="HBUF01249540">
    <property type="protein sequence ID" value="CAG6679600.1"/>
    <property type="molecule type" value="Transcribed_RNA"/>
</dbReference>
<dbReference type="Gene3D" id="2.60.40.10">
    <property type="entry name" value="Immunoglobulins"/>
    <property type="match status" value="2"/>
</dbReference>
<dbReference type="Pfam" id="PF13927">
    <property type="entry name" value="Ig_3"/>
    <property type="match status" value="1"/>
</dbReference>
<dbReference type="SMART" id="SM00408">
    <property type="entry name" value="IGc2"/>
    <property type="match status" value="2"/>
</dbReference>
<feature type="domain" description="Ig-like" evidence="1">
    <location>
        <begin position="68"/>
        <end position="155"/>
    </location>
</feature>
<dbReference type="GO" id="GO:0032589">
    <property type="term" value="C:neuron projection membrane"/>
    <property type="evidence" value="ECO:0007669"/>
    <property type="project" value="TreeGrafter"/>
</dbReference>
<dbReference type="PANTHER" id="PTHR23279">
    <property type="entry name" value="DEFECTIVE PROBOSCIS EXTENSION RESPONSE DPR -RELATED"/>
    <property type="match status" value="1"/>
</dbReference>
<proteinExistence type="predicted"/>
<dbReference type="EMBL" id="HBUF01413534">
    <property type="protein sequence ID" value="CAG6739491.1"/>
    <property type="molecule type" value="Transcribed_RNA"/>
</dbReference>
<dbReference type="GO" id="GO:0050808">
    <property type="term" value="P:synapse organization"/>
    <property type="evidence" value="ECO:0007669"/>
    <property type="project" value="TreeGrafter"/>
</dbReference>
<dbReference type="AlphaFoldDB" id="A0A8D8T162"/>
<dbReference type="PROSITE" id="PS50835">
    <property type="entry name" value="IG_LIKE"/>
    <property type="match status" value="2"/>
</dbReference>
<protein>
    <submittedName>
        <fullName evidence="2">Neurotrimin</fullName>
    </submittedName>
</protein>
<sequence>MLPGCIFVLISGSNLLIVKTLKAMSSGTGLCSSTILIGLLLLAKGTCGSRRFRTDFLQDIPTPSTSGPIFDPSTPSNLTTLAGNIAFLHCKVKNLGNRTVSWVRHRDIHLLTAGRYTYTSDQRFEALHTPHTEEWTLRIKYPQKKDSGIYECQISTTPPIGHFVYMNVVEPKTEVEGGPDMYINEGSTINLTCVVENSPDPAPVINWSHNKETISFDSPRGGISLVTEKGSTTTSKLLIQKAVVKDSGIYACEPFNMTASSVRVHILDGEHQAAMHHAHGSSVSPTIITALITLTVLHWYRMGWI</sequence>
<reference evidence="2" key="1">
    <citation type="submission" date="2021-05" db="EMBL/GenBank/DDBJ databases">
        <authorList>
            <person name="Alioto T."/>
            <person name="Alioto T."/>
            <person name="Gomez Garrido J."/>
        </authorList>
    </citation>
    <scope>NUCLEOTIDE SEQUENCE</scope>
</reference>
<dbReference type="InterPro" id="IPR007110">
    <property type="entry name" value="Ig-like_dom"/>
</dbReference>
<evidence type="ECO:0000259" key="1">
    <source>
        <dbReference type="PROSITE" id="PS50835"/>
    </source>
</evidence>
<dbReference type="InterPro" id="IPR037448">
    <property type="entry name" value="Zig-8"/>
</dbReference>
<organism evidence="2">
    <name type="scientific">Cacopsylla melanoneura</name>
    <dbReference type="NCBI Taxonomy" id="428564"/>
    <lineage>
        <taxon>Eukaryota</taxon>
        <taxon>Metazoa</taxon>
        <taxon>Ecdysozoa</taxon>
        <taxon>Arthropoda</taxon>
        <taxon>Hexapoda</taxon>
        <taxon>Insecta</taxon>
        <taxon>Pterygota</taxon>
        <taxon>Neoptera</taxon>
        <taxon>Paraneoptera</taxon>
        <taxon>Hemiptera</taxon>
        <taxon>Sternorrhyncha</taxon>
        <taxon>Psylloidea</taxon>
        <taxon>Psyllidae</taxon>
        <taxon>Psyllinae</taxon>
        <taxon>Cacopsylla</taxon>
    </lineage>
</organism>
<dbReference type="InterPro" id="IPR013106">
    <property type="entry name" value="Ig_V-set"/>
</dbReference>
<dbReference type="FunFam" id="2.60.40.10:FF:000129">
    <property type="entry name" value="CLUMA_CG018772, isoform A"/>
    <property type="match status" value="1"/>
</dbReference>
<dbReference type="CDD" id="cd00096">
    <property type="entry name" value="Ig"/>
    <property type="match status" value="1"/>
</dbReference>
<dbReference type="InterPro" id="IPR013783">
    <property type="entry name" value="Ig-like_fold"/>
</dbReference>
<dbReference type="FunFam" id="2.60.40.10:FF:000533">
    <property type="entry name" value="Uncharacterized protein, isoform A"/>
    <property type="match status" value="1"/>
</dbReference>
<dbReference type="EMBL" id="HBUF01078426">
    <property type="protein sequence ID" value="CAG6631984.1"/>
    <property type="molecule type" value="Transcribed_RNA"/>
</dbReference>
<dbReference type="InterPro" id="IPR003599">
    <property type="entry name" value="Ig_sub"/>
</dbReference>
<dbReference type="SUPFAM" id="SSF48726">
    <property type="entry name" value="Immunoglobulin"/>
    <property type="match status" value="2"/>
</dbReference>
<dbReference type="Pfam" id="PF07686">
    <property type="entry name" value="V-set"/>
    <property type="match status" value="1"/>
</dbReference>
<feature type="domain" description="Ig-like" evidence="1">
    <location>
        <begin position="171"/>
        <end position="263"/>
    </location>
</feature>
<dbReference type="PANTHER" id="PTHR23279:SF5">
    <property type="entry name" value="DEFECTIVE PROBOSCIS EXTENSION RESPONSE 8, ISOFORM A"/>
    <property type="match status" value="1"/>
</dbReference>
<accession>A0A8D8T162</accession>